<name>A0A2K9LL99_9GAMM</name>
<proteinExistence type="predicted"/>
<dbReference type="KEGG" id="kak:Kalk_11630"/>
<dbReference type="EMBL" id="CP022684">
    <property type="protein sequence ID" value="AUM13033.1"/>
    <property type="molecule type" value="Genomic_DNA"/>
</dbReference>
<gene>
    <name evidence="1" type="ORF">Kalk_11630</name>
</gene>
<organism evidence="1 2">
    <name type="scientific">Ketobacter alkanivorans</name>
    <dbReference type="NCBI Taxonomy" id="1917421"/>
    <lineage>
        <taxon>Bacteria</taxon>
        <taxon>Pseudomonadati</taxon>
        <taxon>Pseudomonadota</taxon>
        <taxon>Gammaproteobacteria</taxon>
        <taxon>Pseudomonadales</taxon>
        <taxon>Ketobacteraceae</taxon>
        <taxon>Ketobacter</taxon>
    </lineage>
</organism>
<dbReference type="OrthoDB" id="7067089at2"/>
<accession>A0A2K9LL99</accession>
<protein>
    <submittedName>
        <fullName evidence="1">Uncharacterized protein</fullName>
    </submittedName>
</protein>
<keyword evidence="2" id="KW-1185">Reference proteome</keyword>
<sequence length="120" mass="13952">MMKIPRKNKHWAQEIEKALEASISSLTSLDELSKQSLFKLAVPHVIRNRGLSKKDVPRDLGKDYMAECEQGLKVDPEAIKHYETQFIIAYVDAHREMGLINERKLDEIVEFVLHHHVYTI</sequence>
<dbReference type="Proteomes" id="UP000235116">
    <property type="component" value="Chromosome"/>
</dbReference>
<evidence type="ECO:0000313" key="1">
    <source>
        <dbReference type="EMBL" id="AUM13033.1"/>
    </source>
</evidence>
<dbReference type="RefSeq" id="WP_101894412.1">
    <property type="nucleotide sequence ID" value="NZ_CP022684.1"/>
</dbReference>
<dbReference type="AlphaFoldDB" id="A0A2K9LL99"/>
<evidence type="ECO:0000313" key="2">
    <source>
        <dbReference type="Proteomes" id="UP000235116"/>
    </source>
</evidence>
<reference evidence="2" key="1">
    <citation type="submission" date="2017-08" db="EMBL/GenBank/DDBJ databases">
        <title>Direct submision.</title>
        <authorList>
            <person name="Kim S.-J."/>
            <person name="Rhee S.-K."/>
        </authorList>
    </citation>
    <scope>NUCLEOTIDE SEQUENCE [LARGE SCALE GENOMIC DNA]</scope>
    <source>
        <strain evidence="2">GI5</strain>
    </source>
</reference>